<sequence length="208" mass="21862">MALRWLSAGLGLPILVLLILGAVTTSAQQTRPQPHQASPQQQQAAKPANIDRNGVLMLIRSTLLAVDQANKTGNYTVLRDLGAPGFQVNTAARLAEIFAKQRGDKLDLSGVAVIDPQLSLLPQIEPNGLLHMAGFFPSVPSQVNFELLFAPVEGQWRVFGVSLSVGQSAPVAPAEPETAPGKAVVSQKQAAPSKAGLPSKQPVPSATQ</sequence>
<evidence type="ECO:0000256" key="1">
    <source>
        <dbReference type="SAM" id="MobiDB-lite"/>
    </source>
</evidence>
<organism evidence="2 3">
    <name type="scientific">Bradyrhizobium commune</name>
    <dbReference type="NCBI Taxonomy" id="83627"/>
    <lineage>
        <taxon>Bacteria</taxon>
        <taxon>Pseudomonadati</taxon>
        <taxon>Pseudomonadota</taxon>
        <taxon>Alphaproteobacteria</taxon>
        <taxon>Hyphomicrobiales</taxon>
        <taxon>Nitrobacteraceae</taxon>
        <taxon>Bradyrhizobium</taxon>
    </lineage>
</organism>
<evidence type="ECO:0000313" key="2">
    <source>
        <dbReference type="EMBL" id="QPF92823.1"/>
    </source>
</evidence>
<proteinExistence type="predicted"/>
<reference evidence="2 3" key="1">
    <citation type="submission" date="2020-09" db="EMBL/GenBank/DDBJ databases">
        <title>Complete genomes of bradyrhizobia occurring on native shrubby legumes in Australia.</title>
        <authorList>
            <person name="Lafay B."/>
        </authorList>
    </citation>
    <scope>NUCLEOTIDE SEQUENCE [LARGE SCALE GENOMIC DNA]</scope>
    <source>
        <strain evidence="2 3">BDV5040</strain>
    </source>
</reference>
<name>A0A7S9D8A2_9BRAD</name>
<dbReference type="AlphaFoldDB" id="A0A7S9D8A2"/>
<accession>A0A7S9D8A2</accession>
<dbReference type="Proteomes" id="UP000594621">
    <property type="component" value="Chromosome"/>
</dbReference>
<dbReference type="EMBL" id="CP061379">
    <property type="protein sequence ID" value="QPF92823.1"/>
    <property type="molecule type" value="Genomic_DNA"/>
</dbReference>
<evidence type="ECO:0000313" key="3">
    <source>
        <dbReference type="Proteomes" id="UP000594621"/>
    </source>
</evidence>
<dbReference type="RefSeq" id="WP_195802353.1">
    <property type="nucleotide sequence ID" value="NZ_CP061379.1"/>
</dbReference>
<dbReference type="KEGG" id="bcou:IC761_05930"/>
<protein>
    <submittedName>
        <fullName evidence="2">Uncharacterized protein</fullName>
    </submittedName>
</protein>
<keyword evidence="3" id="KW-1185">Reference proteome</keyword>
<feature type="region of interest" description="Disordered" evidence="1">
    <location>
        <begin position="170"/>
        <end position="208"/>
    </location>
</feature>
<feature type="compositionally biased region" description="Low complexity" evidence="1">
    <location>
        <begin position="170"/>
        <end position="180"/>
    </location>
</feature>
<gene>
    <name evidence="2" type="ORF">IC761_05930</name>
</gene>